<evidence type="ECO:0000313" key="3">
    <source>
        <dbReference type="Proteomes" id="UP000000310"/>
    </source>
</evidence>
<dbReference type="HOGENOM" id="CLU_1833513_0_0_10"/>
<evidence type="ECO:0008006" key="4">
    <source>
        <dbReference type="Google" id="ProtNLM"/>
    </source>
</evidence>
<evidence type="ECO:0000313" key="2">
    <source>
        <dbReference type="EMBL" id="ADY53399.1"/>
    </source>
</evidence>
<dbReference type="EMBL" id="CP002545">
    <property type="protein sequence ID" value="ADY53399.1"/>
    <property type="molecule type" value="Genomic_DNA"/>
</dbReference>
<gene>
    <name evidence="2" type="ordered locus">Pedsa_2860</name>
</gene>
<feature type="chain" id="PRO_5003260208" description="DUF4878 domain-containing protein" evidence="1">
    <location>
        <begin position="23"/>
        <end position="140"/>
    </location>
</feature>
<dbReference type="AlphaFoldDB" id="F0S8D5"/>
<dbReference type="SUPFAM" id="SSF54427">
    <property type="entry name" value="NTF2-like"/>
    <property type="match status" value="1"/>
</dbReference>
<sequence>MKTLKNIYLLMALMVMSLATFAKDKSKAQRTLSFSVENYVQSLKTGYSDNLSEILADNVKININRNGKLLTYGKSDALKYNKNANIIQNCQITQNVLTQSDSYAIVNVSMKYEHFTRENIITLANTDGSWKITEVNSVFK</sequence>
<dbReference type="Pfam" id="PF12893">
    <property type="entry name" value="Lumazine_bd_2"/>
    <property type="match status" value="1"/>
</dbReference>
<reference evidence="3" key="2">
    <citation type="submission" date="2011-02" db="EMBL/GenBank/DDBJ databases">
        <title>The complete genome of Pedobacter saltans DSM 12145.</title>
        <authorList>
            <consortium name="US DOE Joint Genome Institute (JGI-PGF)"/>
            <person name="Lucas S."/>
            <person name="Copeland A."/>
            <person name="Lapidus A."/>
            <person name="Bruce D."/>
            <person name="Goodwin L."/>
            <person name="Pitluck S."/>
            <person name="Kyrpides N."/>
            <person name="Mavromatis K."/>
            <person name="Pagani I."/>
            <person name="Ivanova N."/>
            <person name="Ovchinnikova G."/>
            <person name="Lu M."/>
            <person name="Detter J.C."/>
            <person name="Han C."/>
            <person name="Land M."/>
            <person name="Hauser L."/>
            <person name="Markowitz V."/>
            <person name="Cheng J.-F."/>
            <person name="Hugenholtz P."/>
            <person name="Woyke T."/>
            <person name="Wu D."/>
            <person name="Tindall B."/>
            <person name="Pomrenke H.G."/>
            <person name="Brambilla E."/>
            <person name="Klenk H.-P."/>
            <person name="Eisen J.A."/>
        </authorList>
    </citation>
    <scope>NUCLEOTIDE SEQUENCE [LARGE SCALE GENOMIC DNA]</scope>
    <source>
        <strain evidence="3">ATCC 51119 / DSM 12145 / JCM 21818 / LMG 10337 / NBRC 100064 / NCIMB 13643</strain>
    </source>
</reference>
<name>F0S8D5_PSESL</name>
<dbReference type="Proteomes" id="UP000000310">
    <property type="component" value="Chromosome"/>
</dbReference>
<reference evidence="2 3" key="1">
    <citation type="journal article" date="2011" name="Stand. Genomic Sci.">
        <title>Complete genome sequence of the gliding, heparinolytic Pedobacter saltans type strain (113).</title>
        <authorList>
            <person name="Liolios K."/>
            <person name="Sikorski J."/>
            <person name="Lu M."/>
            <person name="Nolan M."/>
            <person name="Lapidus A."/>
            <person name="Lucas S."/>
            <person name="Hammon N."/>
            <person name="Deshpande S."/>
            <person name="Cheng J.F."/>
            <person name="Tapia R."/>
            <person name="Han C."/>
            <person name="Goodwin L."/>
            <person name="Pitluck S."/>
            <person name="Huntemann M."/>
            <person name="Ivanova N."/>
            <person name="Pagani I."/>
            <person name="Mavromatis K."/>
            <person name="Ovchinikova G."/>
            <person name="Pati A."/>
            <person name="Chen A."/>
            <person name="Palaniappan K."/>
            <person name="Land M."/>
            <person name="Hauser L."/>
            <person name="Brambilla E.M."/>
            <person name="Kotsyurbenko O."/>
            <person name="Rohde M."/>
            <person name="Tindall B.J."/>
            <person name="Abt B."/>
            <person name="Goker M."/>
            <person name="Detter J.C."/>
            <person name="Woyke T."/>
            <person name="Bristow J."/>
            <person name="Eisen J.A."/>
            <person name="Markowitz V."/>
            <person name="Hugenholtz P."/>
            <person name="Klenk H.P."/>
            <person name="Kyrpides N.C."/>
        </authorList>
    </citation>
    <scope>NUCLEOTIDE SEQUENCE [LARGE SCALE GENOMIC DNA]</scope>
    <source>
        <strain evidence="3">ATCC 51119 / DSM 12145 / JCM 21818 / LMG 10337 / NBRC 100064 / NCIMB 13643</strain>
    </source>
</reference>
<evidence type="ECO:0000256" key="1">
    <source>
        <dbReference type="SAM" id="SignalP"/>
    </source>
</evidence>
<dbReference type="KEGG" id="psn:Pedsa_2860"/>
<protein>
    <recommendedName>
        <fullName evidence="4">DUF4878 domain-containing protein</fullName>
    </recommendedName>
</protein>
<dbReference type="OrthoDB" id="764454at2"/>
<dbReference type="InterPro" id="IPR039437">
    <property type="entry name" value="FrzH/put_lumazine-bd"/>
</dbReference>
<accession>F0S8D5</accession>
<dbReference type="InterPro" id="IPR032710">
    <property type="entry name" value="NTF2-like_dom_sf"/>
</dbReference>
<dbReference type="RefSeq" id="WP_013633884.1">
    <property type="nucleotide sequence ID" value="NC_015177.1"/>
</dbReference>
<keyword evidence="1" id="KW-0732">Signal</keyword>
<dbReference type="Gene3D" id="3.10.450.50">
    <property type="match status" value="1"/>
</dbReference>
<dbReference type="STRING" id="762903.Pedsa_2860"/>
<feature type="signal peptide" evidence="1">
    <location>
        <begin position="1"/>
        <end position="22"/>
    </location>
</feature>
<keyword evidence="3" id="KW-1185">Reference proteome</keyword>
<organism evidence="2 3">
    <name type="scientific">Pseudopedobacter saltans (strain ATCC 51119 / DSM 12145 / JCM 21818 / CCUG 39354 / LMG 10337 / NBRC 100064 / NCIMB 13643)</name>
    <name type="common">Pedobacter saltans</name>
    <dbReference type="NCBI Taxonomy" id="762903"/>
    <lineage>
        <taxon>Bacteria</taxon>
        <taxon>Pseudomonadati</taxon>
        <taxon>Bacteroidota</taxon>
        <taxon>Sphingobacteriia</taxon>
        <taxon>Sphingobacteriales</taxon>
        <taxon>Sphingobacteriaceae</taxon>
        <taxon>Pseudopedobacter</taxon>
    </lineage>
</organism>
<proteinExistence type="predicted"/>